<evidence type="ECO:0000256" key="11">
    <source>
        <dbReference type="SAM" id="MobiDB-lite"/>
    </source>
</evidence>
<keyword evidence="10" id="KW-0278">Fertilization</keyword>
<dbReference type="InterPro" id="IPR040326">
    <property type="entry name" value="HAP2/GCS1"/>
</dbReference>
<feature type="region of interest" description="Disordered" evidence="11">
    <location>
        <begin position="407"/>
        <end position="430"/>
    </location>
</feature>
<evidence type="ECO:0000256" key="1">
    <source>
        <dbReference type="ARBA" id="ARBA00004251"/>
    </source>
</evidence>
<dbReference type="EMBL" id="JABFOF010000010">
    <property type="protein sequence ID" value="KAG2375700.1"/>
    <property type="molecule type" value="Genomic_DNA"/>
</dbReference>
<evidence type="ECO:0000256" key="2">
    <source>
        <dbReference type="ARBA" id="ARBA00010929"/>
    </source>
</evidence>
<dbReference type="GO" id="GO:0005886">
    <property type="term" value="C:plasma membrane"/>
    <property type="evidence" value="ECO:0007669"/>
    <property type="project" value="UniProtKB-SubCell"/>
</dbReference>
<evidence type="ECO:0000313" key="15">
    <source>
        <dbReference type="Proteomes" id="UP000743370"/>
    </source>
</evidence>
<gene>
    <name evidence="14" type="ORF">HKW66_Vig0161460</name>
</gene>
<comment type="similarity">
    <text evidence="2">Belongs to the HAP2/GCS1 family.</text>
</comment>
<evidence type="ECO:0000256" key="6">
    <source>
        <dbReference type="ARBA" id="ARBA00022989"/>
    </source>
</evidence>
<keyword evidence="4 12" id="KW-0812">Transmembrane</keyword>
<keyword evidence="9" id="KW-1015">Disulfide bond</keyword>
<evidence type="ECO:0000256" key="3">
    <source>
        <dbReference type="ARBA" id="ARBA00022475"/>
    </source>
</evidence>
<keyword evidence="8 12" id="KW-0472">Membrane</keyword>
<organism evidence="14 15">
    <name type="scientific">Phaseolus angularis</name>
    <name type="common">Azuki bean</name>
    <name type="synonym">Vigna angularis</name>
    <dbReference type="NCBI Taxonomy" id="3914"/>
    <lineage>
        <taxon>Eukaryota</taxon>
        <taxon>Viridiplantae</taxon>
        <taxon>Streptophyta</taxon>
        <taxon>Embryophyta</taxon>
        <taxon>Tracheophyta</taxon>
        <taxon>Spermatophyta</taxon>
        <taxon>Magnoliopsida</taxon>
        <taxon>eudicotyledons</taxon>
        <taxon>Gunneridae</taxon>
        <taxon>Pentapetalae</taxon>
        <taxon>rosids</taxon>
        <taxon>fabids</taxon>
        <taxon>Fabales</taxon>
        <taxon>Fabaceae</taxon>
        <taxon>Papilionoideae</taxon>
        <taxon>50 kb inversion clade</taxon>
        <taxon>NPAAA clade</taxon>
        <taxon>indigoferoid/millettioid clade</taxon>
        <taxon>Phaseoleae</taxon>
        <taxon>Vigna</taxon>
    </lineage>
</organism>
<evidence type="ECO:0000256" key="5">
    <source>
        <dbReference type="ARBA" id="ARBA00022729"/>
    </source>
</evidence>
<dbReference type="AlphaFoldDB" id="A0A8T0JJB3"/>
<dbReference type="PANTHER" id="PTHR31764">
    <property type="entry name" value="PROTEIN HAPLESS 2"/>
    <property type="match status" value="1"/>
</dbReference>
<dbReference type="Pfam" id="PF10699">
    <property type="entry name" value="HAP2-GCS1"/>
    <property type="match status" value="2"/>
</dbReference>
<name>A0A8T0JJB3_PHAAN</name>
<feature type="compositionally biased region" description="Basic and acidic residues" evidence="11">
    <location>
        <begin position="513"/>
        <end position="534"/>
    </location>
</feature>
<evidence type="ECO:0000259" key="13">
    <source>
        <dbReference type="Pfam" id="PF10699"/>
    </source>
</evidence>
<evidence type="ECO:0000256" key="8">
    <source>
        <dbReference type="ARBA" id="ARBA00023136"/>
    </source>
</evidence>
<feature type="domain" description="Generative cell specific-1/HAP2" evidence="13">
    <location>
        <begin position="116"/>
        <end position="271"/>
    </location>
</feature>
<keyword evidence="6 12" id="KW-1133">Transmembrane helix</keyword>
<feature type="region of interest" description="Disordered" evidence="11">
    <location>
        <begin position="478"/>
        <end position="547"/>
    </location>
</feature>
<proteinExistence type="inferred from homology"/>
<reference evidence="14 15" key="1">
    <citation type="submission" date="2020-05" db="EMBL/GenBank/DDBJ databases">
        <title>Vigna angularis (adzuki bean) Var. LongXiaoDou No. 4 denovo assembly.</title>
        <authorList>
            <person name="Xiang H."/>
        </authorList>
    </citation>
    <scope>NUCLEOTIDE SEQUENCE [LARGE SCALE GENOMIC DNA]</scope>
    <source>
        <tissue evidence="14">Leaf</tissue>
    </source>
</reference>
<comment type="caution">
    <text evidence="14">The sequence shown here is derived from an EMBL/GenBank/DDBJ whole genome shotgun (WGS) entry which is preliminary data.</text>
</comment>
<protein>
    <submittedName>
        <fullName evidence="14">Protein HAPLESS 2 GENERATIVE CELL SPECIFIC 1</fullName>
    </submittedName>
</protein>
<sequence length="547" mass="63466">MALHSRISVILIIFILFCFLVFLVSGIQIISKSKLEKCEKNSDSKNLNCTTKIVVNMAVPSGSVNYKSGGEASIVAELVEVEENSTRKMQTLRIPPVITINKTSAYALYELTYIRVWFHVFGIGRRTLGFSVRIQVKSGTKISEVVVAPENRTVISDDKFLRVNLIGDFVGYTNIPSFEDFYLVVPRQGSPGQPQDLGRNISMWMLLERVRFTLDSVECNKIGVSYEAFNRQPNFCSSPFWTCLHNQLWNFREADLNRISRNQVPLYGLEGRSPGKIISVSVPTFEALTQFGVAIITTKNTAILKDSDYNEVDRAECQFATTATVLDNGTQGMPFQPPETSLNGFFDSIENLWNKLWTSLTEFMTGRTLLVLLWLLHQKGLFDPLYDWWDDLLDADEQIVMDKRKTTTDKGHHHIHDSNHHKQEFRRPNYNARYRRRTAYEHKLKHSGRSSDYFDDLHVHKEMHKHSERNSDYFDHSHHVHKEMHKHGHKKKNMDNRQHTADHPAHHKHRKKWDSSEGQEKKIKHDKVRQENYGKRRQVQLDEPEDE</sequence>
<feature type="transmembrane region" description="Helical" evidence="12">
    <location>
        <begin position="7"/>
        <end position="30"/>
    </location>
</feature>
<accession>A0A8T0JJB3</accession>
<evidence type="ECO:0000256" key="9">
    <source>
        <dbReference type="ARBA" id="ARBA00023157"/>
    </source>
</evidence>
<comment type="subcellular location">
    <subcellularLocation>
        <location evidence="1">Cell membrane</location>
        <topology evidence="1">Single-pass type I membrane protein</topology>
    </subcellularLocation>
</comment>
<feature type="compositionally biased region" description="Basic and acidic residues" evidence="11">
    <location>
        <begin position="407"/>
        <end position="427"/>
    </location>
</feature>
<feature type="domain" description="Generative cell specific-1/HAP2" evidence="13">
    <location>
        <begin position="46"/>
        <end position="115"/>
    </location>
</feature>
<evidence type="ECO:0000256" key="10">
    <source>
        <dbReference type="ARBA" id="ARBA00023279"/>
    </source>
</evidence>
<dbReference type="InterPro" id="IPR018928">
    <property type="entry name" value="HAP2/GCS1_dom"/>
</dbReference>
<evidence type="ECO:0000256" key="7">
    <source>
        <dbReference type="ARBA" id="ARBA00023121"/>
    </source>
</evidence>
<keyword evidence="3" id="KW-1003">Cell membrane</keyword>
<feature type="compositionally biased region" description="Basic residues" evidence="11">
    <location>
        <begin position="478"/>
        <end position="492"/>
    </location>
</feature>
<keyword evidence="7" id="KW-0446">Lipid-binding</keyword>
<keyword evidence="5" id="KW-0732">Signal</keyword>
<evidence type="ECO:0000256" key="12">
    <source>
        <dbReference type="SAM" id="Phobius"/>
    </source>
</evidence>
<evidence type="ECO:0000313" key="14">
    <source>
        <dbReference type="EMBL" id="KAG2375700.1"/>
    </source>
</evidence>
<dbReference type="PANTHER" id="PTHR31764:SF0">
    <property type="entry name" value="GENERATIVE CELL SPECIFIC-1_HAP2 DOMAIN-CONTAINING PROTEIN"/>
    <property type="match status" value="1"/>
</dbReference>
<dbReference type="GO" id="GO:0008289">
    <property type="term" value="F:lipid binding"/>
    <property type="evidence" value="ECO:0007669"/>
    <property type="project" value="UniProtKB-KW"/>
</dbReference>
<dbReference type="Proteomes" id="UP000743370">
    <property type="component" value="Unassembled WGS sequence"/>
</dbReference>
<feature type="compositionally biased region" description="Basic and acidic residues" evidence="11">
    <location>
        <begin position="493"/>
        <end position="504"/>
    </location>
</feature>
<evidence type="ECO:0000256" key="4">
    <source>
        <dbReference type="ARBA" id="ARBA00022692"/>
    </source>
</evidence>